<dbReference type="GeneID" id="75195272"/>
<reference evidence="10 11" key="1">
    <citation type="submission" date="2019-09" db="EMBL/GenBank/DDBJ databases">
        <authorList>
            <person name="Chandra G."/>
            <person name="Truman W A."/>
        </authorList>
    </citation>
    <scope>NUCLEOTIDE SEQUENCE [LARGE SCALE GENOMIC DNA]</scope>
    <source>
        <strain evidence="10">PS847</strain>
    </source>
</reference>
<proteinExistence type="predicted"/>
<dbReference type="RefSeq" id="WP_191637011.1">
    <property type="nucleotide sequence ID" value="NZ_CABVIC010000008.1"/>
</dbReference>
<feature type="transmembrane region" description="Helical" evidence="8">
    <location>
        <begin position="10"/>
        <end position="28"/>
    </location>
</feature>
<evidence type="ECO:0000256" key="1">
    <source>
        <dbReference type="ARBA" id="ARBA00004651"/>
    </source>
</evidence>
<accession>A0A5E7PA35</accession>
<evidence type="ECO:0000256" key="4">
    <source>
        <dbReference type="ARBA" id="ARBA00022679"/>
    </source>
</evidence>
<evidence type="ECO:0000256" key="6">
    <source>
        <dbReference type="ARBA" id="ARBA00022989"/>
    </source>
</evidence>
<evidence type="ECO:0000313" key="10">
    <source>
        <dbReference type="EMBL" id="VVP45537.1"/>
    </source>
</evidence>
<sequence>MDTASRKYKLAMYLCLIGAIGFGLYVRLRNIDATGLWLDEAFSVSVSDPQNGFFDVYRTTLSDVHPPFYQILLWTYYQAVGFGEHTGRYLSAVIGVLLIPSVFLLGRKLFDEQVGLIVAWLAAVNSFLVQYSQETRSYALLSLLTVLSFVIFLRCLSRGRGQDFFCYWLTSAALINTHYFGYLPVFAQVLVLLHMILRSEVHSQVIYRFICAGFFAALTVIPGLSYAESSFSRDFWIQPPETVFFFKVFLLYFGDTFLAALLAVILISGLASMAQNPESAIACRLIVFWGVVGIVVPYVCSVYLRPVTTQRNFIFLLPAVLLVAAYAVGNIRDVPVKVLMLVVLMTFSATPLFRDISYLRDPENPYSRETHMRDIVISVMNKSSVLPIYSLDAIQFGVYFKLLGSPLLVSNLEKLKTDLSLPSHPKEFYVLETNYGPGFAQGIKNLERYEAKIIDKEEIGHVRLFKIRTFEP</sequence>
<evidence type="ECO:0000256" key="3">
    <source>
        <dbReference type="ARBA" id="ARBA00022676"/>
    </source>
</evidence>
<dbReference type="PANTHER" id="PTHR33908:SF11">
    <property type="entry name" value="MEMBRANE PROTEIN"/>
    <property type="match status" value="1"/>
</dbReference>
<protein>
    <recommendedName>
        <fullName evidence="9">Glycosyltransferase RgtA/B/C/D-like domain-containing protein</fullName>
    </recommendedName>
</protein>
<comment type="subcellular location">
    <subcellularLocation>
        <location evidence="1">Cell membrane</location>
        <topology evidence="1">Multi-pass membrane protein</topology>
    </subcellularLocation>
</comment>
<evidence type="ECO:0000256" key="8">
    <source>
        <dbReference type="SAM" id="Phobius"/>
    </source>
</evidence>
<keyword evidence="7 8" id="KW-0472">Membrane</keyword>
<name>A0A5E7PA35_PSEFL</name>
<feature type="transmembrane region" description="Helical" evidence="8">
    <location>
        <begin position="164"/>
        <end position="185"/>
    </location>
</feature>
<dbReference type="AlphaFoldDB" id="A0A5E7PA35"/>
<dbReference type="EMBL" id="CABVIC010000008">
    <property type="protein sequence ID" value="VVP45537.1"/>
    <property type="molecule type" value="Genomic_DNA"/>
</dbReference>
<evidence type="ECO:0000259" key="9">
    <source>
        <dbReference type="Pfam" id="PF13231"/>
    </source>
</evidence>
<keyword evidence="4" id="KW-0808">Transferase</keyword>
<gene>
    <name evidence="10" type="ORF">PS847_05076</name>
</gene>
<feature type="domain" description="Glycosyltransferase RgtA/B/C/D-like" evidence="9">
    <location>
        <begin position="65"/>
        <end position="222"/>
    </location>
</feature>
<dbReference type="GO" id="GO:0005886">
    <property type="term" value="C:plasma membrane"/>
    <property type="evidence" value="ECO:0007669"/>
    <property type="project" value="UniProtKB-SubCell"/>
</dbReference>
<feature type="transmembrane region" description="Helical" evidence="8">
    <location>
        <begin position="279"/>
        <end position="300"/>
    </location>
</feature>
<dbReference type="Proteomes" id="UP000326067">
    <property type="component" value="Unassembled WGS sequence"/>
</dbReference>
<keyword evidence="6 8" id="KW-1133">Transmembrane helix</keyword>
<evidence type="ECO:0000313" key="11">
    <source>
        <dbReference type="Proteomes" id="UP000326067"/>
    </source>
</evidence>
<dbReference type="InterPro" id="IPR038731">
    <property type="entry name" value="RgtA/B/C-like"/>
</dbReference>
<feature type="transmembrane region" description="Helical" evidence="8">
    <location>
        <begin position="205"/>
        <end position="227"/>
    </location>
</feature>
<dbReference type="InterPro" id="IPR050297">
    <property type="entry name" value="LipidA_mod_glycosyltrf_83"/>
</dbReference>
<evidence type="ECO:0000256" key="2">
    <source>
        <dbReference type="ARBA" id="ARBA00022475"/>
    </source>
</evidence>
<evidence type="ECO:0000256" key="5">
    <source>
        <dbReference type="ARBA" id="ARBA00022692"/>
    </source>
</evidence>
<feature type="transmembrane region" description="Helical" evidence="8">
    <location>
        <begin position="312"/>
        <end position="328"/>
    </location>
</feature>
<keyword evidence="2" id="KW-1003">Cell membrane</keyword>
<dbReference type="Pfam" id="PF13231">
    <property type="entry name" value="PMT_2"/>
    <property type="match status" value="1"/>
</dbReference>
<dbReference type="PANTHER" id="PTHR33908">
    <property type="entry name" value="MANNOSYLTRANSFERASE YKCB-RELATED"/>
    <property type="match status" value="1"/>
</dbReference>
<dbReference type="GO" id="GO:0016763">
    <property type="term" value="F:pentosyltransferase activity"/>
    <property type="evidence" value="ECO:0007669"/>
    <property type="project" value="TreeGrafter"/>
</dbReference>
<feature type="transmembrane region" description="Helical" evidence="8">
    <location>
        <begin position="138"/>
        <end position="157"/>
    </location>
</feature>
<organism evidence="10 11">
    <name type="scientific">Pseudomonas fluorescens</name>
    <dbReference type="NCBI Taxonomy" id="294"/>
    <lineage>
        <taxon>Bacteria</taxon>
        <taxon>Pseudomonadati</taxon>
        <taxon>Pseudomonadota</taxon>
        <taxon>Gammaproteobacteria</taxon>
        <taxon>Pseudomonadales</taxon>
        <taxon>Pseudomonadaceae</taxon>
        <taxon>Pseudomonas</taxon>
    </lineage>
</organism>
<keyword evidence="3" id="KW-0328">Glycosyltransferase</keyword>
<keyword evidence="5 8" id="KW-0812">Transmembrane</keyword>
<feature type="transmembrane region" description="Helical" evidence="8">
    <location>
        <begin position="89"/>
        <end position="106"/>
    </location>
</feature>
<evidence type="ECO:0000256" key="7">
    <source>
        <dbReference type="ARBA" id="ARBA00023136"/>
    </source>
</evidence>
<dbReference type="GO" id="GO:0009103">
    <property type="term" value="P:lipopolysaccharide biosynthetic process"/>
    <property type="evidence" value="ECO:0007669"/>
    <property type="project" value="UniProtKB-ARBA"/>
</dbReference>
<feature type="transmembrane region" description="Helical" evidence="8">
    <location>
        <begin position="248"/>
        <end position="273"/>
    </location>
</feature>